<name>A0AA96F2W6_9FLAO</name>
<dbReference type="SUPFAM" id="SSF88946">
    <property type="entry name" value="Sigma2 domain of RNA polymerase sigma factors"/>
    <property type="match status" value="1"/>
</dbReference>
<accession>A0AA96EUU2</accession>
<dbReference type="PANTHER" id="PTHR43133:SF46">
    <property type="entry name" value="RNA POLYMERASE SIGMA-70 FACTOR ECF SUBFAMILY"/>
    <property type="match status" value="1"/>
</dbReference>
<keyword evidence="2" id="KW-0805">Transcription regulation</keyword>
<evidence type="ECO:0000259" key="6">
    <source>
        <dbReference type="Pfam" id="PF08281"/>
    </source>
</evidence>
<dbReference type="RefSeq" id="WP_313323311.1">
    <property type="nucleotide sequence ID" value="NZ_CP134878.1"/>
</dbReference>
<dbReference type="Gene3D" id="1.10.10.10">
    <property type="entry name" value="Winged helix-like DNA-binding domain superfamily/Winged helix DNA-binding domain"/>
    <property type="match status" value="1"/>
</dbReference>
<dbReference type="InterPro" id="IPR013249">
    <property type="entry name" value="RNA_pol_sigma70_r4_t2"/>
</dbReference>
<dbReference type="InterPro" id="IPR039425">
    <property type="entry name" value="RNA_pol_sigma-70-like"/>
</dbReference>
<evidence type="ECO:0000256" key="2">
    <source>
        <dbReference type="ARBA" id="ARBA00023015"/>
    </source>
</evidence>
<dbReference type="InterPro" id="IPR007627">
    <property type="entry name" value="RNA_pol_sigma70_r2"/>
</dbReference>
<evidence type="ECO:0000313" key="9">
    <source>
        <dbReference type="Proteomes" id="UP001304515"/>
    </source>
</evidence>
<dbReference type="GO" id="GO:0003677">
    <property type="term" value="F:DNA binding"/>
    <property type="evidence" value="ECO:0007669"/>
    <property type="project" value="InterPro"/>
</dbReference>
<dbReference type="GO" id="GO:0016987">
    <property type="term" value="F:sigma factor activity"/>
    <property type="evidence" value="ECO:0007669"/>
    <property type="project" value="UniProtKB-KW"/>
</dbReference>
<dbReference type="GO" id="GO:0006352">
    <property type="term" value="P:DNA-templated transcription initiation"/>
    <property type="evidence" value="ECO:0007669"/>
    <property type="project" value="InterPro"/>
</dbReference>
<dbReference type="EMBL" id="CP134878">
    <property type="protein sequence ID" value="WNM18963.1"/>
    <property type="molecule type" value="Genomic_DNA"/>
</dbReference>
<protein>
    <submittedName>
        <fullName evidence="8">Sigma-70 family RNA polymerase sigma factor</fullName>
    </submittedName>
</protein>
<dbReference type="AlphaFoldDB" id="A0AA96F2W6"/>
<keyword evidence="4" id="KW-0804">Transcription</keyword>
<dbReference type="EMBL" id="CP134890">
    <property type="protein sequence ID" value="WNM23013.1"/>
    <property type="molecule type" value="Genomic_DNA"/>
</dbReference>
<comment type="similarity">
    <text evidence="1">Belongs to the sigma-70 factor family. ECF subfamily.</text>
</comment>
<accession>A0AA96F2W6</accession>
<dbReference type="Pfam" id="PF04542">
    <property type="entry name" value="Sigma70_r2"/>
    <property type="match status" value="1"/>
</dbReference>
<dbReference type="NCBIfam" id="TIGR02937">
    <property type="entry name" value="sigma70-ECF"/>
    <property type="match status" value="1"/>
</dbReference>
<dbReference type="CDD" id="cd06171">
    <property type="entry name" value="Sigma70_r4"/>
    <property type="match status" value="1"/>
</dbReference>
<proteinExistence type="inferred from homology"/>
<evidence type="ECO:0000259" key="5">
    <source>
        <dbReference type="Pfam" id="PF04542"/>
    </source>
</evidence>
<dbReference type="PANTHER" id="PTHR43133">
    <property type="entry name" value="RNA POLYMERASE ECF-TYPE SIGMA FACTO"/>
    <property type="match status" value="1"/>
</dbReference>
<sequence>MENNSFSNTCEESIFSDFFIKNIKSLRNFLFYKFGNEKHAEDLAQDAFIKLWQNCKDVPIEKAKSYVYTIANNASLNVKAHEKVALKYSQNYAQKSSTNESPEFLLEEEEFKNKLLKAIENLNEIHRTTFLMNRIDGKKYNEIAEELNISVKAVEKRIHTALVELRKEFSNFK</sequence>
<evidence type="ECO:0000256" key="3">
    <source>
        <dbReference type="ARBA" id="ARBA00023082"/>
    </source>
</evidence>
<keyword evidence="9" id="KW-1185">Reference proteome</keyword>
<evidence type="ECO:0000256" key="4">
    <source>
        <dbReference type="ARBA" id="ARBA00023163"/>
    </source>
</evidence>
<organism evidence="8 9">
    <name type="scientific">Flavobacterium capsici</name>
    <dbReference type="NCBI Taxonomy" id="3075618"/>
    <lineage>
        <taxon>Bacteria</taxon>
        <taxon>Pseudomonadati</taxon>
        <taxon>Bacteroidota</taxon>
        <taxon>Flavobacteriia</taxon>
        <taxon>Flavobacteriales</taxon>
        <taxon>Flavobacteriaceae</taxon>
        <taxon>Flavobacterium</taxon>
    </lineage>
</organism>
<gene>
    <name evidence="8" type="ORF">RN605_06530</name>
    <name evidence="7" type="ORF">RN608_13230</name>
</gene>
<feature type="domain" description="RNA polymerase sigma factor 70 region 4 type 2" evidence="6">
    <location>
        <begin position="113"/>
        <end position="164"/>
    </location>
</feature>
<dbReference type="Pfam" id="PF08281">
    <property type="entry name" value="Sigma70_r4_2"/>
    <property type="match status" value="1"/>
</dbReference>
<evidence type="ECO:0000313" key="7">
    <source>
        <dbReference type="EMBL" id="WNM18963.1"/>
    </source>
</evidence>
<dbReference type="Gene3D" id="1.10.1740.10">
    <property type="match status" value="1"/>
</dbReference>
<dbReference type="InterPro" id="IPR013324">
    <property type="entry name" value="RNA_pol_sigma_r3/r4-like"/>
</dbReference>
<dbReference type="InterPro" id="IPR013325">
    <property type="entry name" value="RNA_pol_sigma_r2"/>
</dbReference>
<dbReference type="InterPro" id="IPR036388">
    <property type="entry name" value="WH-like_DNA-bd_sf"/>
</dbReference>
<dbReference type="KEGG" id="fcj:RN605_06530"/>
<dbReference type="SUPFAM" id="SSF88659">
    <property type="entry name" value="Sigma3 and sigma4 domains of RNA polymerase sigma factors"/>
    <property type="match status" value="1"/>
</dbReference>
<evidence type="ECO:0000256" key="1">
    <source>
        <dbReference type="ARBA" id="ARBA00010641"/>
    </source>
</evidence>
<feature type="domain" description="RNA polymerase sigma-70 region 2" evidence="5">
    <location>
        <begin position="22"/>
        <end position="77"/>
    </location>
</feature>
<reference evidence="8 9" key="1">
    <citation type="submission" date="2023-09" db="EMBL/GenBank/DDBJ databases">
        <title>Flavobacterium sp. a novel bacteria isolate from Pepper rhizosphere.</title>
        <authorList>
            <person name="Peng Y."/>
            <person name="Lee J."/>
        </authorList>
    </citation>
    <scope>NUCLEOTIDE SEQUENCE [LARGE SCALE GENOMIC DNA]</scope>
    <source>
        <strain evidence="7">PMR2A8</strain>
        <strain evidence="8 9">PMTSA4</strain>
    </source>
</reference>
<keyword evidence="3" id="KW-0731">Sigma factor</keyword>
<evidence type="ECO:0000313" key="8">
    <source>
        <dbReference type="EMBL" id="WNM23013.1"/>
    </source>
</evidence>
<dbReference type="InterPro" id="IPR014284">
    <property type="entry name" value="RNA_pol_sigma-70_dom"/>
</dbReference>
<dbReference type="Proteomes" id="UP001304515">
    <property type="component" value="Chromosome"/>
</dbReference>